<dbReference type="PRINTS" id="PR00320">
    <property type="entry name" value="GPROTEINBRPT"/>
</dbReference>
<dbReference type="PANTHER" id="PTHR19879:SF9">
    <property type="entry name" value="TRANSCRIPTION INITIATION FACTOR TFIID SUBUNIT 5"/>
    <property type="match status" value="1"/>
</dbReference>
<reference evidence="4 5" key="1">
    <citation type="submission" date="2024-12" db="EMBL/GenBank/DDBJ databases">
        <title>Forecasting of Potato common scab and diversities of Pathogenic streptomyces spp. in china.</title>
        <authorList>
            <person name="Handique U."/>
            <person name="Wu J."/>
        </authorList>
    </citation>
    <scope>NUCLEOTIDE SEQUENCE [LARGE SCALE GENOMIC DNA]</scope>
    <source>
        <strain evidence="4 5">ZRIMU1530</strain>
    </source>
</reference>
<dbReference type="PROSITE" id="PS50294">
    <property type="entry name" value="WD_REPEATS_REGION"/>
    <property type="match status" value="6"/>
</dbReference>
<dbReference type="EMBL" id="JBJVNI010000005">
    <property type="protein sequence ID" value="MFM9609220.1"/>
    <property type="molecule type" value="Genomic_DNA"/>
</dbReference>
<feature type="repeat" description="WD" evidence="3">
    <location>
        <begin position="522"/>
        <end position="557"/>
    </location>
</feature>
<keyword evidence="1 3" id="KW-0853">WD repeat</keyword>
<gene>
    <name evidence="4" type="ORF">ACKI18_10895</name>
</gene>
<dbReference type="InterPro" id="IPR001680">
    <property type="entry name" value="WD40_rpt"/>
</dbReference>
<keyword evidence="5" id="KW-1185">Reference proteome</keyword>
<comment type="caution">
    <text evidence="4">The sequence shown here is derived from an EMBL/GenBank/DDBJ whole genome shotgun (WGS) entry which is preliminary data.</text>
</comment>
<evidence type="ECO:0000313" key="4">
    <source>
        <dbReference type="EMBL" id="MFM9609220.1"/>
    </source>
</evidence>
<proteinExistence type="predicted"/>
<dbReference type="Proteomes" id="UP001631957">
    <property type="component" value="Unassembled WGS sequence"/>
</dbReference>
<accession>A0ABW9HMC3</accession>
<keyword evidence="2" id="KW-0677">Repeat</keyword>
<dbReference type="RefSeq" id="WP_409121086.1">
    <property type="nucleotide sequence ID" value="NZ_JBJVNI010000005.1"/>
</dbReference>
<dbReference type="PANTHER" id="PTHR19879">
    <property type="entry name" value="TRANSCRIPTION INITIATION FACTOR TFIID"/>
    <property type="match status" value="1"/>
</dbReference>
<dbReference type="SMART" id="SM00320">
    <property type="entry name" value="WD40"/>
    <property type="match status" value="10"/>
</dbReference>
<feature type="repeat" description="WD" evidence="3">
    <location>
        <begin position="352"/>
        <end position="393"/>
    </location>
</feature>
<dbReference type="InterPro" id="IPR019775">
    <property type="entry name" value="WD40_repeat_CS"/>
</dbReference>
<feature type="repeat" description="WD" evidence="3">
    <location>
        <begin position="147"/>
        <end position="188"/>
    </location>
</feature>
<feature type="repeat" description="WD" evidence="3">
    <location>
        <begin position="231"/>
        <end position="272"/>
    </location>
</feature>
<feature type="repeat" description="WD" evidence="3">
    <location>
        <begin position="280"/>
        <end position="312"/>
    </location>
</feature>
<protein>
    <submittedName>
        <fullName evidence="4">WD40 repeat domain-containing protein</fullName>
    </submittedName>
</protein>
<dbReference type="PROSITE" id="PS50082">
    <property type="entry name" value="WD_REPEATS_2"/>
    <property type="match status" value="8"/>
</dbReference>
<dbReference type="InterPro" id="IPR015943">
    <property type="entry name" value="WD40/YVTN_repeat-like_dom_sf"/>
</dbReference>
<dbReference type="PROSITE" id="PS00678">
    <property type="entry name" value="WD_REPEATS_1"/>
    <property type="match status" value="3"/>
</dbReference>
<evidence type="ECO:0000313" key="5">
    <source>
        <dbReference type="Proteomes" id="UP001631957"/>
    </source>
</evidence>
<organism evidence="4 5">
    <name type="scientific">Streptomyces niveiscabiei</name>
    <dbReference type="NCBI Taxonomy" id="164115"/>
    <lineage>
        <taxon>Bacteria</taxon>
        <taxon>Bacillati</taxon>
        <taxon>Actinomycetota</taxon>
        <taxon>Actinomycetes</taxon>
        <taxon>Kitasatosporales</taxon>
        <taxon>Streptomycetaceae</taxon>
        <taxon>Streptomyces</taxon>
    </lineage>
</organism>
<feature type="repeat" description="WD" evidence="3">
    <location>
        <begin position="313"/>
        <end position="346"/>
    </location>
</feature>
<evidence type="ECO:0000256" key="1">
    <source>
        <dbReference type="ARBA" id="ARBA00022574"/>
    </source>
</evidence>
<sequence>MSQKQNVSRLLSVESRDLMDEDPDLAALLAVRAYRTAATDEADTVLRNAAALPLRRRLAGRHDAVLALAFSPDGTTLATAGGSADDTRAVKVWDTRTGRLRGNLPHQPENLVRALRFTPDGTALVTGYADGTLRRWDTATGRPGATWAFHVPHPTAAAFTSDARTYAAAGEDRTIRLWDTTTGRLRTTLPHPTDDLVQELRFSPDGRTLATTSNDSRTVRLWSDGRLRTTLTTAENAATTTAFSPDGRTLAVGGGLRGIGLWDTATGRLRATLTGDQADAVAFGPDGRTLATGGHDHVVRLWDVASRTVRAAYPGHAGPVSALAFGPDGRTLATGGDDGTVRLWEVPVGRSLGGAQVPVAALEFGPGGRVLAVTGDDGVVRNWDVVSGKRLGGTRVARRAGAVVSADGRARAVVRDGMVRLASGGRTYELVAVMALSDDAHPVFSPDSRTLAVNDGGVVWMWDTDTGEKQPSRNDGLGTIAGQEGNITALAFTPDGHTLLTASDDRAARVWDVATGRLRAVLAGHDGPLTAIAASRDGRTAATAGADGTVRLWGIATPAPDAAVAQICRAVGRDFSTEERAKYGAGPACSRR</sequence>
<dbReference type="SUPFAM" id="SSF50978">
    <property type="entry name" value="WD40 repeat-like"/>
    <property type="match status" value="2"/>
</dbReference>
<evidence type="ECO:0000256" key="2">
    <source>
        <dbReference type="ARBA" id="ARBA00022737"/>
    </source>
</evidence>
<dbReference type="Pfam" id="PF00400">
    <property type="entry name" value="WD40"/>
    <property type="match status" value="9"/>
</dbReference>
<dbReference type="Gene3D" id="2.130.10.10">
    <property type="entry name" value="YVTN repeat-like/Quinoprotein amine dehydrogenase"/>
    <property type="match status" value="4"/>
</dbReference>
<feature type="repeat" description="WD" evidence="3">
    <location>
        <begin position="112"/>
        <end position="146"/>
    </location>
</feature>
<dbReference type="InterPro" id="IPR036322">
    <property type="entry name" value="WD40_repeat_dom_sf"/>
</dbReference>
<evidence type="ECO:0000256" key="3">
    <source>
        <dbReference type="PROSITE-ProRule" id="PRU00221"/>
    </source>
</evidence>
<dbReference type="InterPro" id="IPR020472">
    <property type="entry name" value="WD40_PAC1"/>
</dbReference>
<feature type="repeat" description="WD" evidence="3">
    <location>
        <begin position="480"/>
        <end position="521"/>
    </location>
</feature>
<name>A0ABW9HMC3_9ACTN</name>
<dbReference type="CDD" id="cd00200">
    <property type="entry name" value="WD40"/>
    <property type="match status" value="2"/>
</dbReference>